<organism evidence="2 3">
    <name type="scientific">Nocardiopsis tropica</name>
    <dbReference type="NCBI Taxonomy" id="109330"/>
    <lineage>
        <taxon>Bacteria</taxon>
        <taxon>Bacillati</taxon>
        <taxon>Actinomycetota</taxon>
        <taxon>Actinomycetes</taxon>
        <taxon>Streptosporangiales</taxon>
        <taxon>Nocardiopsidaceae</taxon>
        <taxon>Nocardiopsis</taxon>
    </lineage>
</organism>
<dbReference type="Pfam" id="PF10615">
    <property type="entry name" value="DUF2470"/>
    <property type="match status" value="1"/>
</dbReference>
<proteinExistence type="predicted"/>
<dbReference type="InterPro" id="IPR037119">
    <property type="entry name" value="Haem_oxidase_HugZ-like_sf"/>
</dbReference>
<gene>
    <name evidence="2" type="ORF">ABUK86_20670</name>
</gene>
<name>A0ABV2A021_9ACTN</name>
<dbReference type="Gene3D" id="3.20.180.10">
    <property type="entry name" value="PNP-oxidase-like"/>
    <property type="match status" value="1"/>
</dbReference>
<reference evidence="2 3" key="1">
    <citation type="submission" date="2024-06" db="EMBL/GenBank/DDBJ databases">
        <authorList>
            <person name="Bataeva Y.V."/>
            <person name="Grigorian L.N."/>
            <person name="Solomentsev V.I."/>
        </authorList>
    </citation>
    <scope>NUCLEOTIDE SEQUENCE [LARGE SCALE GENOMIC DNA]</scope>
    <source>
        <strain evidence="3">SCPM-O-B-12605 (RCAM04882)</strain>
    </source>
</reference>
<feature type="domain" description="DUF2470" evidence="1">
    <location>
        <begin position="174"/>
        <end position="247"/>
    </location>
</feature>
<evidence type="ECO:0000259" key="1">
    <source>
        <dbReference type="Pfam" id="PF10615"/>
    </source>
</evidence>
<comment type="caution">
    <text evidence="2">The sequence shown here is derived from an EMBL/GenBank/DDBJ whole genome shotgun (WGS) entry which is preliminary data.</text>
</comment>
<evidence type="ECO:0000313" key="2">
    <source>
        <dbReference type="EMBL" id="MES0836205.1"/>
    </source>
</evidence>
<dbReference type="RefSeq" id="WP_344183880.1">
    <property type="nucleotide sequence ID" value="NZ_JBEQNA010000007.1"/>
</dbReference>
<accession>A0ABV2A021</accession>
<dbReference type="Proteomes" id="UP001432401">
    <property type="component" value="Unassembled WGS sequence"/>
</dbReference>
<evidence type="ECO:0000313" key="3">
    <source>
        <dbReference type="Proteomes" id="UP001432401"/>
    </source>
</evidence>
<dbReference type="EMBL" id="JBEQNB010000011">
    <property type="protein sequence ID" value="MES0836205.1"/>
    <property type="molecule type" value="Genomic_DNA"/>
</dbReference>
<dbReference type="InterPro" id="IPR019595">
    <property type="entry name" value="DUF2470"/>
</dbReference>
<keyword evidence="3" id="KW-1185">Reference proteome</keyword>
<sequence>MRIEVVPLSTYQHLAPPPAERARSVLGRPNPVTVTTRDHAVHLDEPACHIHPNGSVSLLVPDRHLLLERIGRHTTAATVEFTDTAPVPLRDRTRSLLWISGTLTRLDHPTARLRALRVLRDDPDERLLDIGHGRTMVALEPYLVVHSDTDGCHLLRTDEFVRARTDPFGRREGEWLRHLEEDHPDILHAIAVRSPEPLPPGRPRPLGVDRYGITLRFEGPEGDVDARLPFSRPADTPHDVAAEVHGMAGLPHRCGP</sequence>
<protein>
    <submittedName>
        <fullName evidence="2">DUF2470 domain-containing protein</fullName>
    </submittedName>
</protein>
<dbReference type="SUPFAM" id="SSF50475">
    <property type="entry name" value="FMN-binding split barrel"/>
    <property type="match status" value="1"/>
</dbReference>